<gene>
    <name evidence="3" type="ORF">MILUP08_44617</name>
</gene>
<evidence type="ECO:0000313" key="4">
    <source>
        <dbReference type="Proteomes" id="UP000003448"/>
    </source>
</evidence>
<name>I0L7E5_9ACTN</name>
<evidence type="ECO:0000256" key="1">
    <source>
        <dbReference type="ARBA" id="ARBA00007789"/>
    </source>
</evidence>
<dbReference type="InterPro" id="IPR036661">
    <property type="entry name" value="Luciferase-like_sf"/>
</dbReference>
<dbReference type="GO" id="GO:0004497">
    <property type="term" value="F:monooxygenase activity"/>
    <property type="evidence" value="ECO:0007669"/>
    <property type="project" value="UniProtKB-KW"/>
</dbReference>
<dbReference type="AlphaFoldDB" id="I0L7E5"/>
<evidence type="ECO:0000313" key="3">
    <source>
        <dbReference type="EMBL" id="CCH19742.1"/>
    </source>
</evidence>
<dbReference type="Gene3D" id="3.20.20.30">
    <property type="entry name" value="Luciferase-like domain"/>
    <property type="match status" value="1"/>
</dbReference>
<proteinExistence type="predicted"/>
<dbReference type="Pfam" id="PF00296">
    <property type="entry name" value="Bac_luciferase"/>
    <property type="match status" value="1"/>
</dbReference>
<organism evidence="3 4">
    <name type="scientific">Micromonospora lupini str. Lupac 08</name>
    <dbReference type="NCBI Taxonomy" id="1150864"/>
    <lineage>
        <taxon>Bacteria</taxon>
        <taxon>Bacillati</taxon>
        <taxon>Actinomycetota</taxon>
        <taxon>Actinomycetes</taxon>
        <taxon>Micromonosporales</taxon>
        <taxon>Micromonosporaceae</taxon>
        <taxon>Micromonospora</taxon>
    </lineage>
</organism>
<dbReference type="EMBL" id="CAIE01000036">
    <property type="protein sequence ID" value="CCH19742.1"/>
    <property type="molecule type" value="Genomic_DNA"/>
</dbReference>
<dbReference type="eggNOG" id="COG2141">
    <property type="taxonomic scope" value="Bacteria"/>
</dbReference>
<dbReference type="PANTHER" id="PTHR30137">
    <property type="entry name" value="LUCIFERASE-LIKE MONOOXYGENASE"/>
    <property type="match status" value="1"/>
</dbReference>
<dbReference type="GO" id="GO:0016705">
    <property type="term" value="F:oxidoreductase activity, acting on paired donors, with incorporation or reduction of molecular oxygen"/>
    <property type="evidence" value="ECO:0007669"/>
    <property type="project" value="InterPro"/>
</dbReference>
<keyword evidence="3" id="KW-0503">Monooxygenase</keyword>
<keyword evidence="4" id="KW-1185">Reference proteome</keyword>
<dbReference type="InterPro" id="IPR050766">
    <property type="entry name" value="Bact_Lucif_Oxidored"/>
</dbReference>
<dbReference type="RefSeq" id="WP_007462129.1">
    <property type="nucleotide sequence ID" value="NZ_HF570108.1"/>
</dbReference>
<dbReference type="InterPro" id="IPR019949">
    <property type="entry name" value="CmoO-like"/>
</dbReference>
<dbReference type="CDD" id="cd00347">
    <property type="entry name" value="Flavin_utilizing_monoxygenases"/>
    <property type="match status" value="1"/>
</dbReference>
<dbReference type="GO" id="GO:0005829">
    <property type="term" value="C:cytosol"/>
    <property type="evidence" value="ECO:0007669"/>
    <property type="project" value="TreeGrafter"/>
</dbReference>
<reference evidence="3 4" key="1">
    <citation type="journal article" date="2012" name="J. Bacteriol.">
        <title>Genome Sequence of Micromonospora lupini Lupac 08, Isolated from Root Nodules of Lupinus angustifolius.</title>
        <authorList>
            <person name="Alonso-Vega P."/>
            <person name="Normand P."/>
            <person name="Bacigalupe R."/>
            <person name="Pujic P."/>
            <person name="Lajus A."/>
            <person name="Vallenet D."/>
            <person name="Carro L."/>
            <person name="Coll P."/>
            <person name="Trujillo M.E."/>
        </authorList>
    </citation>
    <scope>NUCLEOTIDE SEQUENCE [LARGE SCALE GENOMIC DNA]</scope>
    <source>
        <strain evidence="3 4">Lupac 08</strain>
    </source>
</reference>
<dbReference type="InterPro" id="IPR011251">
    <property type="entry name" value="Luciferase-like_dom"/>
</dbReference>
<sequence>MQLSILDQSMIPEGSTPTQALTNTLDLARTADALGYHRYWLAEHHATASFASPAPEVMIARLTAETTGLRIGSGGVLLPYYSPFKVAETFRVLQALAPGRIDLGIGRGAGASSRDARLLNPSLGDHSDQSFAEQVSAVRAFLGGPGDRGGIMPTVDGVPQVWLLGASTSSAVLAGRLGLPYSFAHFGRPEVVTEAVRAYRASFDARGGGSPRVMVGIGVYCAPTRAEAEHVFASQRLFRQRMTQGDLRPVPAPETALAELHSRPAAATRGPEEWPRYAVGSPTDVAAQLTAMATAVGVDEFVVLSTIHGHSDRVRSYALLADALGLRPRTTPALQRA</sequence>
<dbReference type="NCBIfam" id="TIGR03558">
    <property type="entry name" value="oxido_grp_1"/>
    <property type="match status" value="1"/>
</dbReference>
<evidence type="ECO:0000259" key="2">
    <source>
        <dbReference type="Pfam" id="PF00296"/>
    </source>
</evidence>
<dbReference type="STRING" id="1150864.MILUP08_44617"/>
<dbReference type="Proteomes" id="UP000003448">
    <property type="component" value="Unassembled WGS sequence"/>
</dbReference>
<dbReference type="PANTHER" id="PTHR30137:SF6">
    <property type="entry name" value="LUCIFERASE-LIKE MONOOXYGENASE"/>
    <property type="match status" value="1"/>
</dbReference>
<comment type="similarity">
    <text evidence="1">To bacterial alkanal monooxygenase alpha and beta chains.</text>
</comment>
<feature type="domain" description="Luciferase-like" evidence="2">
    <location>
        <begin position="1"/>
        <end position="298"/>
    </location>
</feature>
<dbReference type="SUPFAM" id="SSF51679">
    <property type="entry name" value="Bacterial luciferase-like"/>
    <property type="match status" value="1"/>
</dbReference>
<dbReference type="OrthoDB" id="9780518at2"/>
<keyword evidence="3" id="KW-0560">Oxidoreductase</keyword>
<accession>I0L7E5</accession>
<protein>
    <submittedName>
        <fullName evidence="3">Bacterial luciferase-like monooxygenase</fullName>
    </submittedName>
</protein>